<sequence>MLLSISTTEILYTHLIQLSDTLTIHFFRQMTK</sequence>
<protein>
    <submittedName>
        <fullName evidence="1">Opr5</fullName>
    </submittedName>
</protein>
<reference evidence="1" key="2">
    <citation type="journal article" date="2015" name="Data Brief">
        <title>Shoot transcriptome of the giant reed, Arundo donax.</title>
        <authorList>
            <person name="Barrero R.A."/>
            <person name="Guerrero F.D."/>
            <person name="Moolhuijzen P."/>
            <person name="Goolsby J.A."/>
            <person name="Tidwell J."/>
            <person name="Bellgard S.E."/>
            <person name="Bellgard M.I."/>
        </authorList>
    </citation>
    <scope>NUCLEOTIDE SEQUENCE</scope>
    <source>
        <tissue evidence="1">Shoot tissue taken approximately 20 cm above the soil surface</tissue>
    </source>
</reference>
<proteinExistence type="predicted"/>
<evidence type="ECO:0000313" key="1">
    <source>
        <dbReference type="EMBL" id="JAD20519.1"/>
    </source>
</evidence>
<name>A0A0A8Y3T9_ARUDO</name>
<organism evidence="1">
    <name type="scientific">Arundo donax</name>
    <name type="common">Giant reed</name>
    <name type="synonym">Donax arundinaceus</name>
    <dbReference type="NCBI Taxonomy" id="35708"/>
    <lineage>
        <taxon>Eukaryota</taxon>
        <taxon>Viridiplantae</taxon>
        <taxon>Streptophyta</taxon>
        <taxon>Embryophyta</taxon>
        <taxon>Tracheophyta</taxon>
        <taxon>Spermatophyta</taxon>
        <taxon>Magnoliopsida</taxon>
        <taxon>Liliopsida</taxon>
        <taxon>Poales</taxon>
        <taxon>Poaceae</taxon>
        <taxon>PACMAD clade</taxon>
        <taxon>Arundinoideae</taxon>
        <taxon>Arundineae</taxon>
        <taxon>Arundo</taxon>
    </lineage>
</organism>
<accession>A0A0A8Y3T9</accession>
<dbReference type="EMBL" id="GBRH01277376">
    <property type="protein sequence ID" value="JAD20519.1"/>
    <property type="molecule type" value="Transcribed_RNA"/>
</dbReference>
<dbReference type="AlphaFoldDB" id="A0A0A8Y3T9"/>
<reference evidence="1" key="1">
    <citation type="submission" date="2014-09" db="EMBL/GenBank/DDBJ databases">
        <authorList>
            <person name="Magalhaes I.L.F."/>
            <person name="Oliveira U."/>
            <person name="Santos F.R."/>
            <person name="Vidigal T.H.D.A."/>
            <person name="Brescovit A.D."/>
            <person name="Santos A.J."/>
        </authorList>
    </citation>
    <scope>NUCLEOTIDE SEQUENCE</scope>
    <source>
        <tissue evidence="1">Shoot tissue taken approximately 20 cm above the soil surface</tissue>
    </source>
</reference>